<gene>
    <name evidence="1" type="ORF">RO3G_02148</name>
</gene>
<accession>I1BML4</accession>
<proteinExistence type="predicted"/>
<dbReference type="GeneID" id="93609120"/>
<dbReference type="RefSeq" id="XP_067512840.1">
    <property type="nucleotide sequence ID" value="XM_067656739.1"/>
</dbReference>
<dbReference type="EMBL" id="CH476732">
    <property type="protein sequence ID" value="EIE77444.1"/>
    <property type="molecule type" value="Genomic_DNA"/>
</dbReference>
<dbReference type="AlphaFoldDB" id="I1BML4"/>
<organism evidence="1 2">
    <name type="scientific">Rhizopus delemar (strain RA 99-880 / ATCC MYA-4621 / FGSC 9543 / NRRL 43880)</name>
    <name type="common">Mucormycosis agent</name>
    <name type="synonym">Rhizopus arrhizus var. delemar</name>
    <dbReference type="NCBI Taxonomy" id="246409"/>
    <lineage>
        <taxon>Eukaryota</taxon>
        <taxon>Fungi</taxon>
        <taxon>Fungi incertae sedis</taxon>
        <taxon>Mucoromycota</taxon>
        <taxon>Mucoromycotina</taxon>
        <taxon>Mucoromycetes</taxon>
        <taxon>Mucorales</taxon>
        <taxon>Mucorineae</taxon>
        <taxon>Rhizopodaceae</taxon>
        <taxon>Rhizopus</taxon>
    </lineage>
</organism>
<dbReference type="Proteomes" id="UP000009138">
    <property type="component" value="Unassembled WGS sequence"/>
</dbReference>
<evidence type="ECO:0000313" key="2">
    <source>
        <dbReference type="Proteomes" id="UP000009138"/>
    </source>
</evidence>
<dbReference type="VEuPathDB" id="FungiDB:RO3G_02148"/>
<reference evidence="1 2" key="1">
    <citation type="journal article" date="2009" name="PLoS Genet.">
        <title>Genomic analysis of the basal lineage fungus Rhizopus oryzae reveals a whole-genome duplication.</title>
        <authorList>
            <person name="Ma L.-J."/>
            <person name="Ibrahim A.S."/>
            <person name="Skory C."/>
            <person name="Grabherr M.G."/>
            <person name="Burger G."/>
            <person name="Butler M."/>
            <person name="Elias M."/>
            <person name="Idnurm A."/>
            <person name="Lang B.F."/>
            <person name="Sone T."/>
            <person name="Abe A."/>
            <person name="Calvo S.E."/>
            <person name="Corrochano L.M."/>
            <person name="Engels R."/>
            <person name="Fu J."/>
            <person name="Hansberg W."/>
            <person name="Kim J.-M."/>
            <person name="Kodira C.D."/>
            <person name="Koehrsen M.J."/>
            <person name="Liu B."/>
            <person name="Miranda-Saavedra D."/>
            <person name="O'Leary S."/>
            <person name="Ortiz-Castellanos L."/>
            <person name="Poulter R."/>
            <person name="Rodriguez-Romero J."/>
            <person name="Ruiz-Herrera J."/>
            <person name="Shen Y.-Q."/>
            <person name="Zeng Q."/>
            <person name="Galagan J."/>
            <person name="Birren B.W."/>
            <person name="Cuomo C.A."/>
            <person name="Wickes B.L."/>
        </authorList>
    </citation>
    <scope>NUCLEOTIDE SEQUENCE [LARGE SCALE GENOMIC DNA]</scope>
    <source>
        <strain evidence="2">RA 99-880 / ATCC MYA-4621 / FGSC 9543 / NRRL 43880</strain>
    </source>
</reference>
<dbReference type="InParanoid" id="I1BML4"/>
<sequence>MCKPLKETIIYEHTQKAKPPPCTVTPNRFWDKILKKYGIFQYSVAPP</sequence>
<name>I1BML4_RHIO9</name>
<keyword evidence="2" id="KW-1185">Reference proteome</keyword>
<evidence type="ECO:0000313" key="1">
    <source>
        <dbReference type="EMBL" id="EIE77444.1"/>
    </source>
</evidence>
<protein>
    <submittedName>
        <fullName evidence="1">Uncharacterized protein</fullName>
    </submittedName>
</protein>